<gene>
    <name evidence="4" type="ORF">DealDRAFT_1122</name>
</gene>
<dbReference type="InterPro" id="IPR001279">
    <property type="entry name" value="Metallo-B-lactamas"/>
</dbReference>
<evidence type="ECO:0000256" key="1">
    <source>
        <dbReference type="ARBA" id="ARBA00022801"/>
    </source>
</evidence>
<dbReference type="GO" id="GO:0016787">
    <property type="term" value="F:hydrolase activity"/>
    <property type="evidence" value="ECO:0007669"/>
    <property type="project" value="UniProtKB-UniRule"/>
</dbReference>
<evidence type="ECO:0000256" key="2">
    <source>
        <dbReference type="HAMAP-Rule" id="MF_00457"/>
    </source>
</evidence>
<dbReference type="STRING" id="555088.DealDRAFT_1122"/>
<reference evidence="4 5" key="1">
    <citation type="submission" date="2009-02" db="EMBL/GenBank/DDBJ databases">
        <title>Sequencing of the draft genome and assembly of Dethiobacter alkaliphilus AHT 1.</title>
        <authorList>
            <consortium name="US DOE Joint Genome Institute (JGI-PGF)"/>
            <person name="Lucas S."/>
            <person name="Copeland A."/>
            <person name="Lapidus A."/>
            <person name="Glavina del Rio T."/>
            <person name="Dalin E."/>
            <person name="Tice H."/>
            <person name="Bruce D."/>
            <person name="Goodwin L."/>
            <person name="Pitluck S."/>
            <person name="Larimer F."/>
            <person name="Land M.L."/>
            <person name="Hauser L."/>
            <person name="Muyzer G."/>
        </authorList>
    </citation>
    <scope>NUCLEOTIDE SEQUENCE [LARGE SCALE GENOMIC DNA]</scope>
    <source>
        <strain evidence="4 5">AHT 1</strain>
    </source>
</reference>
<organism evidence="4 5">
    <name type="scientific">Dethiobacter alkaliphilus AHT 1</name>
    <dbReference type="NCBI Taxonomy" id="555088"/>
    <lineage>
        <taxon>Bacteria</taxon>
        <taxon>Bacillati</taxon>
        <taxon>Bacillota</taxon>
        <taxon>Dethiobacteria</taxon>
        <taxon>Dethiobacterales</taxon>
        <taxon>Dethiobacteraceae</taxon>
        <taxon>Dethiobacter</taxon>
    </lineage>
</organism>
<dbReference type="eggNOG" id="COG2220">
    <property type="taxonomic scope" value="Bacteria"/>
</dbReference>
<dbReference type="InterPro" id="IPR022877">
    <property type="entry name" value="UPF0173"/>
</dbReference>
<dbReference type="Pfam" id="PF13483">
    <property type="entry name" value="Lactamase_B_3"/>
    <property type="match status" value="1"/>
</dbReference>
<proteinExistence type="inferred from homology"/>
<dbReference type="SMART" id="SM00849">
    <property type="entry name" value="Lactamase_B"/>
    <property type="match status" value="1"/>
</dbReference>
<keyword evidence="1 2" id="KW-0378">Hydrolase</keyword>
<protein>
    <recommendedName>
        <fullName evidence="2">UPF0173 metal-dependent hydrolase DealDRAFT_1122</fullName>
    </recommendedName>
</protein>
<comment type="similarity">
    <text evidence="2">Belongs to the UPF0173 family.</text>
</comment>
<dbReference type="AlphaFoldDB" id="C0GF63"/>
<evidence type="ECO:0000313" key="4">
    <source>
        <dbReference type="EMBL" id="EEG77823.1"/>
    </source>
</evidence>
<keyword evidence="5" id="KW-1185">Reference proteome</keyword>
<name>C0GF63_DETAL</name>
<dbReference type="InterPro" id="IPR050114">
    <property type="entry name" value="UPF0173_UPF0282_UlaG_hydrolase"/>
</dbReference>
<dbReference type="HAMAP" id="MF_00457">
    <property type="entry name" value="UPF0173"/>
    <property type="match status" value="1"/>
</dbReference>
<dbReference type="PANTHER" id="PTHR43546:SF3">
    <property type="entry name" value="UPF0173 METAL-DEPENDENT HYDROLASE MJ1163"/>
    <property type="match status" value="1"/>
</dbReference>
<dbReference type="RefSeq" id="WP_008515647.1">
    <property type="nucleotide sequence ID" value="NZ_ACJM01000005.1"/>
</dbReference>
<evidence type="ECO:0000313" key="5">
    <source>
        <dbReference type="Proteomes" id="UP000006443"/>
    </source>
</evidence>
<dbReference type="EMBL" id="ACJM01000005">
    <property type="protein sequence ID" value="EEG77823.1"/>
    <property type="molecule type" value="Genomic_DNA"/>
</dbReference>
<dbReference type="NCBIfam" id="NF001911">
    <property type="entry name" value="PRK00685.1"/>
    <property type="match status" value="1"/>
</dbReference>
<comment type="caution">
    <text evidence="4">The sequence shown here is derived from an EMBL/GenBank/DDBJ whole genome shotgun (WGS) entry which is preliminary data.</text>
</comment>
<dbReference type="PANTHER" id="PTHR43546">
    <property type="entry name" value="UPF0173 METAL-DEPENDENT HYDROLASE MJ1163-RELATED"/>
    <property type="match status" value="1"/>
</dbReference>
<accession>C0GF63</accession>
<dbReference type="Gene3D" id="3.60.15.10">
    <property type="entry name" value="Ribonuclease Z/Hydroxyacylglutathione hydrolase-like"/>
    <property type="match status" value="1"/>
</dbReference>
<dbReference type="OrthoDB" id="9789133at2"/>
<evidence type="ECO:0000259" key="3">
    <source>
        <dbReference type="SMART" id="SM00849"/>
    </source>
</evidence>
<dbReference type="InterPro" id="IPR036866">
    <property type="entry name" value="RibonucZ/Hydroxyglut_hydro"/>
</dbReference>
<dbReference type="SUPFAM" id="SSF56281">
    <property type="entry name" value="Metallo-hydrolase/oxidoreductase"/>
    <property type="match status" value="1"/>
</dbReference>
<sequence>MPNVRFLGHACFQLEQNGKTYLFDPFITDNPQATVKADEVQADYIFVSHAHADHLGDTFEIAKRTGATVISTFEIIQECEKEDVKGHPMHVGGKTKFEFGYVRVTPAFHGAGIAGGHACGFILNFGEFTVYFAGDTSLFGDMKLLGEIERINLFLVPIGGNFTMDIDDAVYATKFVGADTVIPFHYNTWPLIAADPLEFKNKVEKNTSSRCLVLNPGEDVQV</sequence>
<feature type="domain" description="Metallo-beta-lactamase" evidence="3">
    <location>
        <begin position="8"/>
        <end position="185"/>
    </location>
</feature>
<dbReference type="Proteomes" id="UP000006443">
    <property type="component" value="Unassembled WGS sequence"/>
</dbReference>